<accession>A0A0D2A7P4</accession>
<dbReference type="SUPFAM" id="SSF51197">
    <property type="entry name" value="Clavaminate synthase-like"/>
    <property type="match status" value="1"/>
</dbReference>
<dbReference type="GeneID" id="27363475"/>
<organism evidence="1 2">
    <name type="scientific">Exophiala oligosperma</name>
    <dbReference type="NCBI Taxonomy" id="215243"/>
    <lineage>
        <taxon>Eukaryota</taxon>
        <taxon>Fungi</taxon>
        <taxon>Dikarya</taxon>
        <taxon>Ascomycota</taxon>
        <taxon>Pezizomycotina</taxon>
        <taxon>Eurotiomycetes</taxon>
        <taxon>Chaetothyriomycetidae</taxon>
        <taxon>Chaetothyriales</taxon>
        <taxon>Herpotrichiellaceae</taxon>
        <taxon>Exophiala</taxon>
    </lineage>
</organism>
<gene>
    <name evidence="1" type="ORF">PV06_11401</name>
</gene>
<dbReference type="VEuPathDB" id="FungiDB:PV06_11401"/>
<proteinExistence type="predicted"/>
<dbReference type="RefSeq" id="XP_016256567.1">
    <property type="nucleotide sequence ID" value="XM_016413067.1"/>
</dbReference>
<dbReference type="AlphaFoldDB" id="A0A0D2A7P4"/>
<dbReference type="EMBL" id="KN847361">
    <property type="protein sequence ID" value="KIW36351.1"/>
    <property type="molecule type" value="Genomic_DNA"/>
</dbReference>
<evidence type="ECO:0000313" key="1">
    <source>
        <dbReference type="EMBL" id="KIW36351.1"/>
    </source>
</evidence>
<dbReference type="OrthoDB" id="445007at2759"/>
<evidence type="ECO:0000313" key="2">
    <source>
        <dbReference type="Proteomes" id="UP000053342"/>
    </source>
</evidence>
<keyword evidence="2" id="KW-1185">Reference proteome</keyword>
<dbReference type="Proteomes" id="UP000053342">
    <property type="component" value="Unassembled WGS sequence"/>
</dbReference>
<name>A0A0D2A7P4_9EURO</name>
<dbReference type="HOGENOM" id="CLU_1496219_0_0_1"/>
<sequence>MGAIPRERADQNASDMYPYLDGFNPGFDRNDPSTVQADKLPLINNKGMCMRYAVNHEDFAWKVRSEAGVIDAFTKAYQTEDHIVSFDAVNFGFSNRKDLPPNTSWPHQDQDRTKPGFRCLQGPTARGLGTPHYNLSSKSARPCFCAYTCYMPLADVTTEDLQKKKAAFEREQSKIMYGID</sequence>
<protein>
    <submittedName>
        <fullName evidence="1">Uncharacterized protein</fullName>
    </submittedName>
</protein>
<dbReference type="PANTHER" id="PTHR31630">
    <property type="entry name" value="PHYTANOYL-COA DIOXYGENASE-RELATED-RELATED"/>
    <property type="match status" value="1"/>
</dbReference>
<reference evidence="1 2" key="1">
    <citation type="submission" date="2015-01" db="EMBL/GenBank/DDBJ databases">
        <title>The Genome Sequence of Exophiala oligosperma CBS72588.</title>
        <authorList>
            <consortium name="The Broad Institute Genomics Platform"/>
            <person name="Cuomo C."/>
            <person name="de Hoog S."/>
            <person name="Gorbushina A."/>
            <person name="Stielow B."/>
            <person name="Teixiera M."/>
            <person name="Abouelleil A."/>
            <person name="Chapman S.B."/>
            <person name="Priest M."/>
            <person name="Young S.K."/>
            <person name="Wortman J."/>
            <person name="Nusbaum C."/>
            <person name="Birren B."/>
        </authorList>
    </citation>
    <scope>NUCLEOTIDE SEQUENCE [LARGE SCALE GENOMIC DNA]</scope>
    <source>
        <strain evidence="1 2">CBS 72588</strain>
    </source>
</reference>
<dbReference type="PANTHER" id="PTHR31630:SF7">
    <property type="entry name" value="PHYTANOYL-COA DIOXYGENASE"/>
    <property type="match status" value="1"/>
</dbReference>